<dbReference type="Pfam" id="PF00083">
    <property type="entry name" value="Sugar_tr"/>
    <property type="match status" value="1"/>
</dbReference>
<dbReference type="GO" id="GO:0022857">
    <property type="term" value="F:transmembrane transporter activity"/>
    <property type="evidence" value="ECO:0007669"/>
    <property type="project" value="InterPro"/>
</dbReference>
<proteinExistence type="predicted"/>
<feature type="transmembrane region" description="Helical" evidence="5">
    <location>
        <begin position="338"/>
        <end position="359"/>
    </location>
</feature>
<reference evidence="7 8" key="1">
    <citation type="submission" date="2024-02" db="EMBL/GenBank/DDBJ databases">
        <title>Chromosome-scale genome assembly of the rough periwinkle Littorina saxatilis.</title>
        <authorList>
            <person name="De Jode A."/>
            <person name="Faria R."/>
            <person name="Formenti G."/>
            <person name="Sims Y."/>
            <person name="Smith T.P."/>
            <person name="Tracey A."/>
            <person name="Wood J.M.D."/>
            <person name="Zagrodzka Z.B."/>
            <person name="Johannesson K."/>
            <person name="Butlin R.K."/>
            <person name="Leder E.H."/>
        </authorList>
    </citation>
    <scope>NUCLEOTIDE SEQUENCE [LARGE SCALE GENOMIC DNA]</scope>
    <source>
        <strain evidence="7">Snail1</strain>
        <tissue evidence="7">Muscle</tissue>
    </source>
</reference>
<dbReference type="InterPro" id="IPR036259">
    <property type="entry name" value="MFS_trans_sf"/>
</dbReference>
<feature type="transmembrane region" description="Helical" evidence="5">
    <location>
        <begin position="105"/>
        <end position="124"/>
    </location>
</feature>
<dbReference type="InterPro" id="IPR020846">
    <property type="entry name" value="MFS_dom"/>
</dbReference>
<feature type="transmembrane region" description="Helical" evidence="5">
    <location>
        <begin position="397"/>
        <end position="419"/>
    </location>
</feature>
<comment type="subcellular location">
    <subcellularLocation>
        <location evidence="1">Membrane</location>
        <topology evidence="1">Multi-pass membrane protein</topology>
    </subcellularLocation>
</comment>
<dbReference type="GO" id="GO:0016020">
    <property type="term" value="C:membrane"/>
    <property type="evidence" value="ECO:0007669"/>
    <property type="project" value="UniProtKB-SubCell"/>
</dbReference>
<feature type="transmembrane region" description="Helical" evidence="5">
    <location>
        <begin position="136"/>
        <end position="156"/>
    </location>
</feature>
<gene>
    <name evidence="7" type="ORF">V1264_020078</name>
</gene>
<feature type="transmembrane region" description="Helical" evidence="5">
    <location>
        <begin position="162"/>
        <end position="182"/>
    </location>
</feature>
<protein>
    <recommendedName>
        <fullName evidence="6">Major facilitator superfamily (MFS) profile domain-containing protein</fullName>
    </recommendedName>
</protein>
<feature type="transmembrane region" description="Helical" evidence="5">
    <location>
        <begin position="194"/>
        <end position="214"/>
    </location>
</feature>
<sequence>MESLVEDVGGWGRFQWFMVGTIKWGMMPIAWSMMQMAFAGLVPDWWCLPDSPLNSSHGNWSRDNNTYQVCKIPGSGGQSCDGHVVFDTSVRTVVNEWSLVCDLKYVKSMMTSLQMGGVLIGALMSGQVADTFGRRLTVYVTLLCHCTTSLVAAFSVTWQMFIVMRVLIGVTLGVYLVASFSYPIEFVSPKYRQVVAFLPGWSAGVSIFALTAWLAPNWSYVHIGSAVLGVPYLFTWFVIPESFRWLATKGRLDEAEAVLERVARINGRAKPRDVRKRLQQVAEEERRTGQGRRYTYLDVYRGWRMAVTTLVLNGVWFSLSFCYYGISFGVTGLSGNIYLNIFLMTLVEIPPNFSTIFLANRLGRRWTCLIFFTLCSVSSFGILVVNETVSAGSKGVATTVLAMVSKLAVGAAWLGVLTFTSELYPTVIRNLGYGASNTVSRVGGALAPVLLNMDTTEEVVRGYIVVGSLMAASGAACLLLRETKGQALQDSISVKVNTDEVEDEKKADWGSNGDVIGGDKAGPVWTVTGDKVKAEGLEVNGIVSVRL</sequence>
<accession>A0AAN9BAC4</accession>
<evidence type="ECO:0000256" key="1">
    <source>
        <dbReference type="ARBA" id="ARBA00004141"/>
    </source>
</evidence>
<evidence type="ECO:0000313" key="7">
    <source>
        <dbReference type="EMBL" id="KAK7101742.1"/>
    </source>
</evidence>
<feature type="transmembrane region" description="Helical" evidence="5">
    <location>
        <begin position="220"/>
        <end position="239"/>
    </location>
</feature>
<evidence type="ECO:0000256" key="5">
    <source>
        <dbReference type="SAM" id="Phobius"/>
    </source>
</evidence>
<evidence type="ECO:0000256" key="4">
    <source>
        <dbReference type="ARBA" id="ARBA00023136"/>
    </source>
</evidence>
<dbReference type="PANTHER" id="PTHR24064">
    <property type="entry name" value="SOLUTE CARRIER FAMILY 22 MEMBER"/>
    <property type="match status" value="1"/>
</dbReference>
<feature type="domain" description="Major facilitator superfamily (MFS) profile" evidence="6">
    <location>
        <begin position="67"/>
        <end position="485"/>
    </location>
</feature>
<keyword evidence="8" id="KW-1185">Reference proteome</keyword>
<evidence type="ECO:0000256" key="3">
    <source>
        <dbReference type="ARBA" id="ARBA00022989"/>
    </source>
</evidence>
<keyword evidence="4 5" id="KW-0472">Membrane</keyword>
<dbReference type="Gene3D" id="1.20.1250.20">
    <property type="entry name" value="MFS general substrate transporter like domains"/>
    <property type="match status" value="1"/>
</dbReference>
<dbReference type="AlphaFoldDB" id="A0AAN9BAC4"/>
<dbReference type="PROSITE" id="PS50850">
    <property type="entry name" value="MFS"/>
    <property type="match status" value="1"/>
</dbReference>
<feature type="transmembrane region" description="Helical" evidence="5">
    <location>
        <begin position="21"/>
        <end position="42"/>
    </location>
</feature>
<dbReference type="PROSITE" id="PS00217">
    <property type="entry name" value="SUGAR_TRANSPORT_2"/>
    <property type="match status" value="1"/>
</dbReference>
<feature type="transmembrane region" description="Helical" evidence="5">
    <location>
        <begin position="366"/>
        <end position="385"/>
    </location>
</feature>
<comment type="caution">
    <text evidence="7">The sequence shown here is derived from an EMBL/GenBank/DDBJ whole genome shotgun (WGS) entry which is preliminary data.</text>
</comment>
<dbReference type="EMBL" id="JBAMIC010000010">
    <property type="protein sequence ID" value="KAK7101742.1"/>
    <property type="molecule type" value="Genomic_DNA"/>
</dbReference>
<dbReference type="InterPro" id="IPR005828">
    <property type="entry name" value="MFS_sugar_transport-like"/>
</dbReference>
<keyword evidence="3 5" id="KW-1133">Transmembrane helix</keyword>
<name>A0AAN9BAC4_9CAEN</name>
<organism evidence="7 8">
    <name type="scientific">Littorina saxatilis</name>
    <dbReference type="NCBI Taxonomy" id="31220"/>
    <lineage>
        <taxon>Eukaryota</taxon>
        <taxon>Metazoa</taxon>
        <taxon>Spiralia</taxon>
        <taxon>Lophotrochozoa</taxon>
        <taxon>Mollusca</taxon>
        <taxon>Gastropoda</taxon>
        <taxon>Caenogastropoda</taxon>
        <taxon>Littorinimorpha</taxon>
        <taxon>Littorinoidea</taxon>
        <taxon>Littorinidae</taxon>
        <taxon>Littorina</taxon>
    </lineage>
</organism>
<feature type="transmembrane region" description="Helical" evidence="5">
    <location>
        <begin position="302"/>
        <end position="326"/>
    </location>
</feature>
<dbReference type="SUPFAM" id="SSF103473">
    <property type="entry name" value="MFS general substrate transporter"/>
    <property type="match status" value="1"/>
</dbReference>
<dbReference type="InterPro" id="IPR005829">
    <property type="entry name" value="Sugar_transporter_CS"/>
</dbReference>
<evidence type="ECO:0000259" key="6">
    <source>
        <dbReference type="PROSITE" id="PS50850"/>
    </source>
</evidence>
<dbReference type="Proteomes" id="UP001374579">
    <property type="component" value="Unassembled WGS sequence"/>
</dbReference>
<evidence type="ECO:0000313" key="8">
    <source>
        <dbReference type="Proteomes" id="UP001374579"/>
    </source>
</evidence>
<evidence type="ECO:0000256" key="2">
    <source>
        <dbReference type="ARBA" id="ARBA00022692"/>
    </source>
</evidence>
<keyword evidence="2 5" id="KW-0812">Transmembrane</keyword>